<name>A0A410S0K4_CORCK</name>
<dbReference type="AlphaFoldDB" id="A0A410S0K4"/>
<accession>A0A410S0K4</accession>
<dbReference type="RefSeq" id="WP_128798923.1">
    <property type="nucleotide sequence ID" value="NZ_CP034669.1"/>
</dbReference>
<dbReference type="Proteomes" id="UP000288758">
    <property type="component" value="Chromosome"/>
</dbReference>
<proteinExistence type="predicted"/>
<sequence length="190" mass="20923">MPGHFFELDIDIDAPGRWYLREPADLDGKTVPDIWAFVSGKTVMDPGPLRVPLSRPGQPLDFDKTTVAGSPIVSGRIASVFRELAPNDVQLFPVEVQGQAEPFYLLNVMRVIRCIDDVACEEARIWTPADGHPDKVGEYHVVSGLRIDTTRVGNAAVFRLWGYLLPIIVEGQLKDALEQAGIVGGQFVEV</sequence>
<organism evidence="2 3">
    <name type="scientific">Corallococcus coralloides</name>
    <name type="common">Myxococcus coralloides</name>
    <dbReference type="NCBI Taxonomy" id="184914"/>
    <lineage>
        <taxon>Bacteria</taxon>
        <taxon>Pseudomonadati</taxon>
        <taxon>Myxococcota</taxon>
        <taxon>Myxococcia</taxon>
        <taxon>Myxococcales</taxon>
        <taxon>Cystobacterineae</taxon>
        <taxon>Myxococcaceae</taxon>
        <taxon>Corallococcus</taxon>
    </lineage>
</organism>
<evidence type="ECO:0000313" key="3">
    <source>
        <dbReference type="Proteomes" id="UP000288758"/>
    </source>
</evidence>
<evidence type="ECO:0000313" key="2">
    <source>
        <dbReference type="EMBL" id="QAT87606.1"/>
    </source>
</evidence>
<reference evidence="2 3" key="1">
    <citation type="submission" date="2018-12" db="EMBL/GenBank/DDBJ databases">
        <title>Complete Genome Sequence of the Corallopyronin A producing Myxobacterium Corallococcus coralloides B035.</title>
        <authorList>
            <person name="Bouhired S.M."/>
            <person name="Rupp O."/>
            <person name="Blom J."/>
            <person name="Schaeberle T.F."/>
            <person name="Kehraus S."/>
            <person name="Schiefer A."/>
            <person name="Pfarr K."/>
            <person name="Goesmann A."/>
            <person name="Hoerauf A."/>
            <person name="Koenig G.M."/>
        </authorList>
    </citation>
    <scope>NUCLEOTIDE SEQUENCE [LARGE SCALE GENOMIC DNA]</scope>
    <source>
        <strain evidence="2 3">B035</strain>
    </source>
</reference>
<feature type="domain" description="Immunity MXAN-0049 protein" evidence="1">
    <location>
        <begin position="58"/>
        <end position="189"/>
    </location>
</feature>
<dbReference type="InterPro" id="IPR012433">
    <property type="entry name" value="Imm11"/>
</dbReference>
<protein>
    <recommendedName>
        <fullName evidence="1">Immunity MXAN-0049 protein domain-containing protein</fullName>
    </recommendedName>
</protein>
<gene>
    <name evidence="2" type="ORF">EJ065_6077</name>
</gene>
<evidence type="ECO:0000259" key="1">
    <source>
        <dbReference type="Pfam" id="PF07791"/>
    </source>
</evidence>
<dbReference type="Pfam" id="PF07791">
    <property type="entry name" value="Imm11"/>
    <property type="match status" value="1"/>
</dbReference>
<dbReference type="EMBL" id="CP034669">
    <property type="protein sequence ID" value="QAT87606.1"/>
    <property type="molecule type" value="Genomic_DNA"/>
</dbReference>